<evidence type="ECO:0000313" key="2">
    <source>
        <dbReference type="EMBL" id="APU15927.1"/>
    </source>
</evidence>
<proteinExistence type="predicted"/>
<protein>
    <submittedName>
        <fullName evidence="2">Uncharacterized protein</fullName>
    </submittedName>
</protein>
<name>A0AAC9LE19_9PSEU</name>
<feature type="region of interest" description="Disordered" evidence="1">
    <location>
        <begin position="270"/>
        <end position="307"/>
    </location>
</feature>
<gene>
    <name evidence="2" type="ORF">UA74_19510</name>
</gene>
<feature type="compositionally biased region" description="Low complexity" evidence="1">
    <location>
        <begin position="276"/>
        <end position="289"/>
    </location>
</feature>
<dbReference type="KEGG" id="acad:UA74_19510"/>
<keyword evidence="3" id="KW-1185">Reference proteome</keyword>
<dbReference type="AlphaFoldDB" id="A0AAC9LE19"/>
<dbReference type="Proteomes" id="UP000185511">
    <property type="component" value="Chromosome"/>
</dbReference>
<reference evidence="3" key="1">
    <citation type="submission" date="2016-06" db="EMBL/GenBank/DDBJ databases">
        <title>Complete genome sequence of Actinoalloteichus fjordicus DSM 46855 (=ADI127-17), type strain of the new species Actinoalloteichus fjordicus.</title>
        <authorList>
            <person name="Ruckert C."/>
            <person name="Nouioui I."/>
            <person name="Willmese J."/>
            <person name="van Wezel G."/>
            <person name="Klenk H.-P."/>
            <person name="Kalinowski J."/>
            <person name="Zotchev S.B."/>
        </authorList>
    </citation>
    <scope>NUCLEOTIDE SEQUENCE [LARGE SCALE GENOMIC DNA]</scope>
    <source>
        <strain evidence="3">ADI127-7</strain>
    </source>
</reference>
<accession>A0AAC9LE19</accession>
<dbReference type="EMBL" id="CP016076">
    <property type="protein sequence ID" value="APU15927.1"/>
    <property type="molecule type" value="Genomic_DNA"/>
</dbReference>
<sequence length="352" mass="39932">MTTRVMYTPQDRVLDLSRLTADDYQVISSLHSKIQRRDRVLLCLEPAVPGEDEMFVREIRGRYFAVHFPGGGHGSHEIMRESDEHRRQKEYWQRAAEDAGYPVQQEFATDSGTVLDVAIHGPRRTGVEVQRSHLTGRAAATRTTRSFRAGWLPVWFADSDRTPQWFHRVPSVGCVTIPWRDLPPRRAATATGLRTLEAERCTADTSTGCYDRRRRPCGRYHPKPVPWRGLTVDDVATLVPAEEAVPLTMRGGSVYLVPPPSVELFRELTGDEGEYRPGSGRRSVPPSRSGVRDCRNPSHVGDPPPGRWPRCRQCGKEIYLIREGRDHCEGCVPMPRAAHWPFQPVWPAGKRR</sequence>
<evidence type="ECO:0000256" key="1">
    <source>
        <dbReference type="SAM" id="MobiDB-lite"/>
    </source>
</evidence>
<organism evidence="2 3">
    <name type="scientific">Actinoalloteichus fjordicus</name>
    <dbReference type="NCBI Taxonomy" id="1612552"/>
    <lineage>
        <taxon>Bacteria</taxon>
        <taxon>Bacillati</taxon>
        <taxon>Actinomycetota</taxon>
        <taxon>Actinomycetes</taxon>
        <taxon>Pseudonocardiales</taxon>
        <taxon>Pseudonocardiaceae</taxon>
        <taxon>Actinoalloteichus</taxon>
    </lineage>
</organism>
<evidence type="ECO:0000313" key="3">
    <source>
        <dbReference type="Proteomes" id="UP000185511"/>
    </source>
</evidence>